<reference evidence="18 19" key="1">
    <citation type="journal article" date="2011" name="J. Bacteriol.">
        <title>Complete Genome Sequence of the Aerobic Marine Methanotroph Methylomonas methanica MC09.</title>
        <authorList>
            <person name="Boden R."/>
            <person name="Cunliffe M."/>
            <person name="Scanlan J."/>
            <person name="Moussard H."/>
            <person name="Kits K.D."/>
            <person name="Klotz M.G."/>
            <person name="Jetten M.S."/>
            <person name="Vuilleumier S."/>
            <person name="Han J."/>
            <person name="Peters L."/>
            <person name="Mikhailova N."/>
            <person name="Teshima H."/>
            <person name="Tapia R."/>
            <person name="Kyrpides N."/>
            <person name="Ivanova N."/>
            <person name="Pagani I."/>
            <person name="Cheng J.F."/>
            <person name="Goodwin L."/>
            <person name="Han C."/>
            <person name="Hauser L."/>
            <person name="Land M.L."/>
            <person name="Lapidus A."/>
            <person name="Lucas S."/>
            <person name="Pitluck S."/>
            <person name="Woyke T."/>
            <person name="Stein L."/>
            <person name="Murrell J.C."/>
        </authorList>
    </citation>
    <scope>NUCLEOTIDE SEQUENCE [LARGE SCALE GENOMIC DNA]</scope>
    <source>
        <strain evidence="18 19">MC09</strain>
    </source>
</reference>
<dbReference type="InterPro" id="IPR014756">
    <property type="entry name" value="Ig_E-set"/>
</dbReference>
<dbReference type="CDD" id="cd02853">
    <property type="entry name" value="E_set_MTHase_like_N"/>
    <property type="match status" value="1"/>
</dbReference>
<feature type="active site" description="Proton donor" evidence="15">
    <location>
        <position position="310"/>
    </location>
</feature>
<feature type="domain" description="Glycosyl hydrolase family 13 catalytic" evidence="17">
    <location>
        <begin position="128"/>
        <end position="474"/>
    </location>
</feature>
<dbReference type="InterPro" id="IPR013783">
    <property type="entry name" value="Ig-like_fold"/>
</dbReference>
<evidence type="ECO:0000256" key="15">
    <source>
        <dbReference type="PIRSR" id="PIRSR006337-1"/>
    </source>
</evidence>
<dbReference type="InterPro" id="IPR017853">
    <property type="entry name" value="GH"/>
</dbReference>
<dbReference type="EC" id="3.2.1.141" evidence="4 13"/>
<sequence>MNKTVTNSRITRSHRMPYGTQWQADGRLCFRIWAPGAKQVELCLRSADAETVCPMPAEADGWFALEMEADVGCCYRYRIDGRHVVPDPASRFQPDDVHGYSQAIDPEQWHWTDGIWRGRPWHEAVIYELHVGCFTSAGTFRAAIEKLDYLAALGVTAIQLMPIADFPGRWNWGYDGVLPFAPDSRYGTPDDLKNLIQTAHAKGMMVFLDVVYNHFGPEGNYLHQYAGAFFHQRRHTPWGKAFNFDGKYSHWVRQFFIHNALYWLEEFHFDGLRLDAVQAILDSGLVHVLDELADTVRRHFGQRQIHLILENDDNAAHYLSRDAKAVPCRYTAQWNDDFHHAWHVLLTGETWGYYQDFADNPRRHLLRCLQQGFAFQGETSAYRHGKPRGEASDRLPPQAFVNFLQNHDQVGNRPFGERLHQLVAPDALRAATAVLLLSPFPPMLFMGQEWGSRQPFNFFCDFEAHLAKRVRQARRREFADFPGFATAKARRAIPDPSAADSFERSILDWRDLNSAEGQDWLACHQQLLAVRLQEIAPRLPGMGLQGARIQPLGGHALQIAWRMGDGTCLRLFANLGDQPFPLGETAIGGRMLYTTHSDLAPPAVMGDLPAWAVVCLLE</sequence>
<comment type="similarity">
    <text evidence="3 14">Belongs to the glycosyl hydrolase 13 family.</text>
</comment>
<comment type="subcellular location">
    <subcellularLocation>
        <location evidence="1 15">Cytoplasm</location>
    </subcellularLocation>
</comment>
<keyword evidence="19" id="KW-1185">Reference proteome</keyword>
<dbReference type="Pfam" id="PF02922">
    <property type="entry name" value="CBM_48"/>
    <property type="match status" value="1"/>
</dbReference>
<dbReference type="STRING" id="857087.Metme_3733"/>
<dbReference type="SMART" id="SM00642">
    <property type="entry name" value="Aamy"/>
    <property type="match status" value="1"/>
</dbReference>
<evidence type="ECO:0000256" key="16">
    <source>
        <dbReference type="PIRSR" id="PIRSR006337-3"/>
    </source>
</evidence>
<evidence type="ECO:0000256" key="2">
    <source>
        <dbReference type="ARBA" id="ARBA00005199"/>
    </source>
</evidence>
<dbReference type="InterPro" id="IPR022567">
    <property type="entry name" value="DUF3459"/>
</dbReference>
<dbReference type="NCBIfam" id="TIGR02402">
    <property type="entry name" value="trehalose_TreZ"/>
    <property type="match status" value="1"/>
</dbReference>
<evidence type="ECO:0000256" key="1">
    <source>
        <dbReference type="ARBA" id="ARBA00004496"/>
    </source>
</evidence>
<dbReference type="Proteomes" id="UP000008888">
    <property type="component" value="Chromosome"/>
</dbReference>
<name>F9ZWS9_METMM</name>
<dbReference type="Pfam" id="PF11941">
    <property type="entry name" value="DUF3459"/>
    <property type="match status" value="1"/>
</dbReference>
<dbReference type="Gene3D" id="2.60.40.10">
    <property type="entry name" value="Immunoglobulins"/>
    <property type="match status" value="1"/>
</dbReference>
<organism evidence="18 19">
    <name type="scientific">Methylomonas methanica (strain DSM 25384 / MC09)</name>
    <dbReference type="NCBI Taxonomy" id="857087"/>
    <lineage>
        <taxon>Bacteria</taxon>
        <taxon>Pseudomonadati</taxon>
        <taxon>Pseudomonadota</taxon>
        <taxon>Gammaproteobacteria</taxon>
        <taxon>Methylococcales</taxon>
        <taxon>Methylococcaceae</taxon>
        <taxon>Methylomonas</taxon>
    </lineage>
</organism>
<evidence type="ECO:0000256" key="3">
    <source>
        <dbReference type="ARBA" id="ARBA00008061"/>
    </source>
</evidence>
<dbReference type="InterPro" id="IPR044901">
    <property type="entry name" value="Trehalose_TreZ_E-set_sf"/>
</dbReference>
<evidence type="ECO:0000256" key="12">
    <source>
        <dbReference type="ARBA" id="ARBA00034013"/>
    </source>
</evidence>
<dbReference type="GO" id="GO:0005737">
    <property type="term" value="C:cytoplasm"/>
    <property type="evidence" value="ECO:0007669"/>
    <property type="project" value="UniProtKB-SubCell"/>
</dbReference>
<dbReference type="InterPro" id="IPR004193">
    <property type="entry name" value="Glyco_hydro_13_N"/>
</dbReference>
<dbReference type="AlphaFoldDB" id="F9ZWS9"/>
<evidence type="ECO:0000256" key="7">
    <source>
        <dbReference type="ARBA" id="ARBA00022801"/>
    </source>
</evidence>
<dbReference type="SUPFAM" id="SSF51445">
    <property type="entry name" value="(Trans)glycosidases"/>
    <property type="match status" value="1"/>
</dbReference>
<accession>F9ZWS9</accession>
<evidence type="ECO:0000256" key="9">
    <source>
        <dbReference type="ARBA" id="ARBA00023295"/>
    </source>
</evidence>
<dbReference type="InterPro" id="IPR006047">
    <property type="entry name" value="GH13_cat_dom"/>
</dbReference>
<gene>
    <name evidence="18" type="ordered locus">Metme_3733</name>
</gene>
<comment type="pathway">
    <text evidence="2 14">Glycan biosynthesis; trehalose biosynthesis.</text>
</comment>
<dbReference type="CDD" id="cd11325">
    <property type="entry name" value="AmyAc_GTHase"/>
    <property type="match status" value="1"/>
</dbReference>
<comment type="catalytic activity">
    <reaction evidence="12 14">
        <text>hydrolysis of (1-&gt;4)-alpha-D-glucosidic linkage in 4-alpha-D-[(1-&gt;4)-alpha-D-glucanosyl]n trehalose to yield trehalose and (1-&gt;4)-alpha-D-glucan.</text>
        <dbReference type="EC" id="3.2.1.141"/>
    </reaction>
</comment>
<dbReference type="Gene3D" id="1.10.10.760">
    <property type="entry name" value="E-set domains of sugar-utilizing enzymes"/>
    <property type="match status" value="1"/>
</dbReference>
<proteinExistence type="inferred from homology"/>
<evidence type="ECO:0000313" key="19">
    <source>
        <dbReference type="Proteomes" id="UP000008888"/>
    </source>
</evidence>
<keyword evidence="7 14" id="KW-0378">Hydrolase</keyword>
<keyword evidence="6" id="KW-0963">Cytoplasm</keyword>
<dbReference type="UniPathway" id="UPA00299"/>
<dbReference type="eggNOG" id="COG0296">
    <property type="taxonomic scope" value="Bacteria"/>
</dbReference>
<evidence type="ECO:0000259" key="17">
    <source>
        <dbReference type="SMART" id="SM00642"/>
    </source>
</evidence>
<protein>
    <recommendedName>
        <fullName evidence="5 13">Malto-oligosyltrehalose trehalohydrolase</fullName>
        <shortName evidence="14">MTHase</shortName>
        <ecNumber evidence="4 13">3.2.1.141</ecNumber>
    </recommendedName>
    <alternativeName>
        <fullName evidence="11 14">4-alpha-D-((1-&gt;4)-alpha-D-glucano)trehalose trehalohydrolase</fullName>
    </alternativeName>
    <alternativeName>
        <fullName evidence="10 14">Maltooligosyl trehalose trehalohydrolase</fullName>
    </alternativeName>
</protein>
<dbReference type="Pfam" id="PF00128">
    <property type="entry name" value="Alpha-amylase"/>
    <property type="match status" value="1"/>
</dbReference>
<dbReference type="InterPro" id="IPR012768">
    <property type="entry name" value="Trehalose_TreZ"/>
</dbReference>
<dbReference type="PANTHER" id="PTHR43002">
    <property type="entry name" value="GLYCOGEN DEBRANCHING ENZYME"/>
    <property type="match status" value="1"/>
</dbReference>
<evidence type="ECO:0000256" key="14">
    <source>
        <dbReference type="PIRNR" id="PIRNR006337"/>
    </source>
</evidence>
<feature type="site" description="Transition state stabilizer" evidence="16">
    <location>
        <position position="408"/>
    </location>
</feature>
<evidence type="ECO:0000256" key="4">
    <source>
        <dbReference type="ARBA" id="ARBA00012268"/>
    </source>
</evidence>
<evidence type="ECO:0000256" key="10">
    <source>
        <dbReference type="ARBA" id="ARBA00032057"/>
    </source>
</evidence>
<dbReference type="HOGENOM" id="CLU_020726_0_0_6"/>
<dbReference type="PIRSF" id="PIRSF006337">
    <property type="entry name" value="Trehalose_TreZ"/>
    <property type="match status" value="1"/>
</dbReference>
<dbReference type="SUPFAM" id="SSF81296">
    <property type="entry name" value="E set domains"/>
    <property type="match status" value="1"/>
</dbReference>
<keyword evidence="9 14" id="KW-0326">Glycosidase</keyword>
<dbReference type="KEGG" id="mmt:Metme_3733"/>
<evidence type="ECO:0000313" key="18">
    <source>
        <dbReference type="EMBL" id="AEG02091.1"/>
    </source>
</evidence>
<dbReference type="GO" id="GO:0005992">
    <property type="term" value="P:trehalose biosynthetic process"/>
    <property type="evidence" value="ECO:0007669"/>
    <property type="project" value="UniProtKB-UniRule"/>
</dbReference>
<dbReference type="EMBL" id="CP002738">
    <property type="protein sequence ID" value="AEG02091.1"/>
    <property type="molecule type" value="Genomic_DNA"/>
</dbReference>
<evidence type="ECO:0000256" key="6">
    <source>
        <dbReference type="ARBA" id="ARBA00022490"/>
    </source>
</evidence>
<dbReference type="RefSeq" id="WP_013820309.1">
    <property type="nucleotide sequence ID" value="NC_015572.1"/>
</dbReference>
<evidence type="ECO:0000256" key="13">
    <source>
        <dbReference type="NCBIfam" id="TIGR02402"/>
    </source>
</evidence>
<dbReference type="GO" id="GO:0033942">
    <property type="term" value="F:4-alpha-D-(1-&gt;4)-alpha-D-glucanotrehalose trehalohydrolase activity"/>
    <property type="evidence" value="ECO:0007669"/>
    <property type="project" value="UniProtKB-EC"/>
</dbReference>
<evidence type="ECO:0000256" key="8">
    <source>
        <dbReference type="ARBA" id="ARBA00023277"/>
    </source>
</evidence>
<dbReference type="Gene3D" id="3.20.20.80">
    <property type="entry name" value="Glycosidases"/>
    <property type="match status" value="1"/>
</dbReference>
<evidence type="ECO:0000256" key="5">
    <source>
        <dbReference type="ARBA" id="ARBA00015938"/>
    </source>
</evidence>
<keyword evidence="8" id="KW-0119">Carbohydrate metabolism</keyword>
<feature type="active site" description="Nucleophile" evidence="15">
    <location>
        <position position="275"/>
    </location>
</feature>
<evidence type="ECO:0000256" key="11">
    <source>
        <dbReference type="ARBA" id="ARBA00033284"/>
    </source>
</evidence>
<reference evidence="19" key="3">
    <citation type="submission" date="2011-05" db="EMBL/GenBank/DDBJ databases">
        <title>Complete sequence of Methylomonas methanica MC09.</title>
        <authorList>
            <consortium name="US DOE Joint Genome Institute"/>
            <person name="Lucas S."/>
            <person name="Han J."/>
            <person name="Lapidus A."/>
            <person name="Cheng J.-F."/>
            <person name="Goodwin L."/>
            <person name="Pitluck S."/>
            <person name="Peters L."/>
            <person name="Mikhailova N."/>
            <person name="Teshima H."/>
            <person name="Han C."/>
            <person name="Tapia R."/>
            <person name="Land M."/>
            <person name="Hauser L."/>
            <person name="Kyrpides N."/>
            <person name="Ivanova N."/>
            <person name="Pagani I."/>
            <person name="Stein L."/>
            <person name="Woyke T."/>
        </authorList>
    </citation>
    <scope>NUCLEOTIDE SEQUENCE [LARGE SCALE GENOMIC DNA]</scope>
    <source>
        <strain evidence="19">MC09</strain>
    </source>
</reference>
<reference key="2">
    <citation type="submission" date="2011-05" db="EMBL/GenBank/DDBJ databases">
        <title>Complete genome sequence of the aerobic marine methanotroph Methylomonas methanica MC09.</title>
        <authorList>
            <person name="Boden R."/>
            <person name="Cunliffe M."/>
            <person name="Scanlan J."/>
            <person name="Moussard H."/>
            <person name="Kits K.D."/>
            <person name="Klotz M."/>
            <person name="Jetten M."/>
            <person name="Vuilleumier S."/>
            <person name="Han J."/>
            <person name="Peters L."/>
            <person name="Mikhailova N."/>
            <person name="Teshima H."/>
            <person name="Tapia R."/>
            <person name="Kyrpides N."/>
            <person name="Ivanova N."/>
            <person name="Pagani I."/>
            <person name="Cheng J.-F."/>
            <person name="Goodwin L."/>
            <person name="Han C."/>
            <person name="Hauser L."/>
            <person name="Land M."/>
            <person name="Lapidus A."/>
            <person name="Lucas S."/>
            <person name="Pitluck S."/>
            <person name="Woyke T."/>
            <person name="Stein L.Y."/>
            <person name="Murrell C."/>
        </authorList>
    </citation>
    <scope>NUCLEOTIDE SEQUENCE</scope>
    <source>
        <strain>MC09</strain>
    </source>
</reference>